<comment type="similarity">
    <text evidence="2">Belongs to the metallo-dependent hydrolases superfamily. Adenosine and AMP deaminases family.</text>
</comment>
<dbReference type="Gene3D" id="3.20.20.140">
    <property type="entry name" value="Metal-dependent hydrolases"/>
    <property type="match status" value="1"/>
</dbReference>
<dbReference type="InterPro" id="IPR032466">
    <property type="entry name" value="Metal_Hydrolase"/>
</dbReference>
<comment type="caution">
    <text evidence="7">The sequence shown here is derived from an EMBL/GenBank/DDBJ whole genome shotgun (WGS) entry which is preliminary data.</text>
</comment>
<organism evidence="7 8">
    <name type="scientific">Subtercola boreus</name>
    <dbReference type="NCBI Taxonomy" id="120213"/>
    <lineage>
        <taxon>Bacteria</taxon>
        <taxon>Bacillati</taxon>
        <taxon>Actinomycetota</taxon>
        <taxon>Actinomycetes</taxon>
        <taxon>Micrococcales</taxon>
        <taxon>Microbacteriaceae</taxon>
        <taxon>Subtercola</taxon>
    </lineage>
</organism>
<dbReference type="NCBIfam" id="TIGR01430">
    <property type="entry name" value="aden_deam"/>
    <property type="match status" value="1"/>
</dbReference>
<dbReference type="GO" id="GO:0046872">
    <property type="term" value="F:metal ion binding"/>
    <property type="evidence" value="ECO:0007669"/>
    <property type="project" value="UniProtKB-KW"/>
</dbReference>
<evidence type="ECO:0000256" key="4">
    <source>
        <dbReference type="ARBA" id="ARBA00022801"/>
    </source>
</evidence>
<dbReference type="GO" id="GO:0019239">
    <property type="term" value="F:deaminase activity"/>
    <property type="evidence" value="ECO:0007669"/>
    <property type="project" value="InterPro"/>
</dbReference>
<evidence type="ECO:0000256" key="2">
    <source>
        <dbReference type="ARBA" id="ARBA00006676"/>
    </source>
</evidence>
<protein>
    <submittedName>
        <fullName evidence="7">Adenosine deaminase</fullName>
    </submittedName>
</protein>
<dbReference type="PANTHER" id="PTHR43114">
    <property type="entry name" value="ADENINE DEAMINASE"/>
    <property type="match status" value="1"/>
</dbReference>
<evidence type="ECO:0000256" key="3">
    <source>
        <dbReference type="ARBA" id="ARBA00022723"/>
    </source>
</evidence>
<dbReference type="OrthoDB" id="105475at2"/>
<evidence type="ECO:0000256" key="1">
    <source>
        <dbReference type="ARBA" id="ARBA00001947"/>
    </source>
</evidence>
<comment type="cofactor">
    <cofactor evidence="1">
        <name>Zn(2+)</name>
        <dbReference type="ChEBI" id="CHEBI:29105"/>
    </cofactor>
</comment>
<keyword evidence="4" id="KW-0378">Hydrolase</keyword>
<sequence length="364" mass="38729">MHIDENLIRALPKAEVHVHLEGSLELADLLELAKAAGAPLPGPAATLFDVSTHDNPGAFENGTGGGASNGIGVTGLSGFLQFLDWEGSLVRSREQLARIAYRFAARQSASGVRYTDAIINPTHWAPWASDVAGLFDALASGLDEAEADGLATVNLCYSLLRTQSAEAGVRAATWLTENRPARVIALSIDGDERSAGRTGIRFAEAFDIAARGGLRRTVHAGESSGPEGVWDAIRLLHADRIDHGVRAIEDPELVDYLAEHEIPLGICPRSNLTLGIYPDLESHPLAELQRRGVIVTVNTDDPAPLGTRLENEWALVAGAYDWGLPELVTLAKASVAASFAPDDLQRSMLTAIDDAAVSLAPAFR</sequence>
<dbReference type="InterPro" id="IPR006330">
    <property type="entry name" value="Ado/ade_deaminase"/>
</dbReference>
<dbReference type="Pfam" id="PF00962">
    <property type="entry name" value="A_deaminase"/>
    <property type="match status" value="1"/>
</dbReference>
<dbReference type="GO" id="GO:0016814">
    <property type="term" value="F:hydrolase activity, acting on carbon-nitrogen (but not peptide) bonds, in cyclic amidines"/>
    <property type="evidence" value="ECO:0007669"/>
    <property type="project" value="UniProtKB-ARBA"/>
</dbReference>
<name>A0A3E0W8B7_9MICO</name>
<evidence type="ECO:0000256" key="5">
    <source>
        <dbReference type="ARBA" id="ARBA00022833"/>
    </source>
</evidence>
<proteinExistence type="inferred from homology"/>
<gene>
    <name evidence="7" type="ORF">B7R25_15600</name>
</gene>
<reference evidence="7 8" key="1">
    <citation type="submission" date="2017-04" db="EMBL/GenBank/DDBJ databases">
        <title>Comparative genome analysis of Subtercola boreus.</title>
        <authorList>
            <person name="Cho Y.-J."/>
            <person name="Cho A."/>
            <person name="Kim O.-S."/>
            <person name="Lee J.-I."/>
        </authorList>
    </citation>
    <scope>NUCLEOTIDE SEQUENCE [LARGE SCALE GENOMIC DNA]</scope>
    <source>
        <strain evidence="7 8">P28004</strain>
    </source>
</reference>
<dbReference type="SUPFAM" id="SSF51556">
    <property type="entry name" value="Metallo-dependent hydrolases"/>
    <property type="match status" value="1"/>
</dbReference>
<evidence type="ECO:0000313" key="8">
    <source>
        <dbReference type="Proteomes" id="UP000257080"/>
    </source>
</evidence>
<dbReference type="PANTHER" id="PTHR43114:SF6">
    <property type="entry name" value="ADENINE DEAMINASE"/>
    <property type="match status" value="1"/>
</dbReference>
<dbReference type="RefSeq" id="WP_116419877.1">
    <property type="nucleotide sequence ID" value="NZ_NBXC01000030.1"/>
</dbReference>
<keyword evidence="5" id="KW-0862">Zinc</keyword>
<evidence type="ECO:0000313" key="7">
    <source>
        <dbReference type="EMBL" id="RFA24979.1"/>
    </source>
</evidence>
<evidence type="ECO:0000259" key="6">
    <source>
        <dbReference type="Pfam" id="PF00962"/>
    </source>
</evidence>
<dbReference type="Proteomes" id="UP000257080">
    <property type="component" value="Unassembled WGS sequence"/>
</dbReference>
<dbReference type="EMBL" id="NBXE01000035">
    <property type="protein sequence ID" value="RFA24979.1"/>
    <property type="molecule type" value="Genomic_DNA"/>
</dbReference>
<feature type="domain" description="Adenosine deaminase" evidence="6">
    <location>
        <begin position="12"/>
        <end position="354"/>
    </location>
</feature>
<dbReference type="InterPro" id="IPR001365">
    <property type="entry name" value="A_deaminase_dom"/>
</dbReference>
<accession>A0A3E0W8B7</accession>
<dbReference type="AlphaFoldDB" id="A0A3E0W8B7"/>
<keyword evidence="3" id="KW-0479">Metal-binding</keyword>